<reference evidence="2 3" key="1">
    <citation type="journal article" date="2015" name="Stand. Genomic Sci.">
        <title>Genomic Encyclopedia of Bacterial and Archaeal Type Strains, Phase III: the genomes of soil and plant-associated and newly described type strains.</title>
        <authorList>
            <person name="Whitman W.B."/>
            <person name="Woyke T."/>
            <person name="Klenk H.P."/>
            <person name="Zhou Y."/>
            <person name="Lilburn T.G."/>
            <person name="Beck B.J."/>
            <person name="De Vos P."/>
            <person name="Vandamme P."/>
            <person name="Eisen J.A."/>
            <person name="Garrity G."/>
            <person name="Hugenholtz P."/>
            <person name="Kyrpides N.C."/>
        </authorList>
    </citation>
    <scope>NUCLEOTIDE SEQUENCE [LARGE SCALE GENOMIC DNA]</scope>
    <source>
        <strain evidence="2 3">CGMCC 1.6847</strain>
    </source>
</reference>
<evidence type="ECO:0008006" key="4">
    <source>
        <dbReference type="Google" id="ProtNLM"/>
    </source>
</evidence>
<feature type="transmembrane region" description="Helical" evidence="1">
    <location>
        <begin position="46"/>
        <end position="67"/>
    </location>
</feature>
<organism evidence="2 3">
    <name type="scientific">Flavobacterium tiangeerense</name>
    <dbReference type="NCBI Taxonomy" id="459471"/>
    <lineage>
        <taxon>Bacteria</taxon>
        <taxon>Pseudomonadati</taxon>
        <taxon>Bacteroidota</taxon>
        <taxon>Flavobacteriia</taxon>
        <taxon>Flavobacteriales</taxon>
        <taxon>Flavobacteriaceae</taxon>
        <taxon>Flavobacterium</taxon>
    </lineage>
</organism>
<gene>
    <name evidence="2" type="ORF">IQ05_01045</name>
</gene>
<protein>
    <recommendedName>
        <fullName evidence="4">Superfamily III holin-X</fullName>
    </recommendedName>
</protein>
<dbReference type="RefSeq" id="WP_144890602.1">
    <property type="nucleotide sequence ID" value="NZ_VLKO01000004.1"/>
</dbReference>
<keyword evidence="1" id="KW-0472">Membrane</keyword>
<keyword evidence="3" id="KW-1185">Reference proteome</keyword>
<sequence length="115" mass="13038">MENNASSIEMLFERAENYTKTSIELAKLNAIDKTADVVSSLISRMAISVVFAMFVFLSNIGLSLWVGKLVGQLYFGFFIVGAFYLALALLLYYFKDKWIKMPISNFIIVKMLKNS</sequence>
<dbReference type="Proteomes" id="UP000317519">
    <property type="component" value="Unassembled WGS sequence"/>
</dbReference>
<evidence type="ECO:0000313" key="3">
    <source>
        <dbReference type="Proteomes" id="UP000317519"/>
    </source>
</evidence>
<comment type="caution">
    <text evidence="2">The sequence shown here is derived from an EMBL/GenBank/DDBJ whole genome shotgun (WGS) entry which is preliminary data.</text>
</comment>
<dbReference type="EMBL" id="VLKO01000004">
    <property type="protein sequence ID" value="TWI00399.1"/>
    <property type="molecule type" value="Genomic_DNA"/>
</dbReference>
<name>A0ABY3FK72_9FLAO</name>
<evidence type="ECO:0000313" key="2">
    <source>
        <dbReference type="EMBL" id="TWI00399.1"/>
    </source>
</evidence>
<evidence type="ECO:0000256" key="1">
    <source>
        <dbReference type="SAM" id="Phobius"/>
    </source>
</evidence>
<accession>A0ABY3FK72</accession>
<keyword evidence="1" id="KW-1133">Transmembrane helix</keyword>
<proteinExistence type="predicted"/>
<feature type="transmembrane region" description="Helical" evidence="1">
    <location>
        <begin position="73"/>
        <end position="94"/>
    </location>
</feature>
<keyword evidence="1" id="KW-0812">Transmembrane</keyword>